<dbReference type="SMART" id="SM00641">
    <property type="entry name" value="Glyco_25"/>
    <property type="match status" value="1"/>
</dbReference>
<reference evidence="4" key="1">
    <citation type="submission" date="2018-04" db="EMBL/GenBank/DDBJ databases">
        <authorList>
            <person name="Go L.Y."/>
            <person name="Mitchell J.A."/>
        </authorList>
    </citation>
    <scope>NUCLEOTIDE SEQUENCE</scope>
    <source>
        <strain evidence="4">WBAF</strain>
    </source>
</reference>
<protein>
    <submittedName>
        <fullName evidence="4">Lysozyme M1</fullName>
        <ecNumber evidence="4">3.2.1.17</ecNumber>
    </submittedName>
</protein>
<dbReference type="Pfam" id="PF01183">
    <property type="entry name" value="Glyco_hydro_25"/>
    <property type="match status" value="1"/>
</dbReference>
<dbReference type="Gene3D" id="3.20.20.80">
    <property type="entry name" value="Glycosidases"/>
    <property type="match status" value="1"/>
</dbReference>
<dbReference type="EC" id="3.2.1.17" evidence="4"/>
<dbReference type="PANTHER" id="PTHR34135">
    <property type="entry name" value="LYSOZYME"/>
    <property type="match status" value="1"/>
</dbReference>
<evidence type="ECO:0000313" key="4">
    <source>
        <dbReference type="EMBL" id="SPP33844.1"/>
    </source>
</evidence>
<dbReference type="GO" id="GO:0009253">
    <property type="term" value="P:peptidoglycan catabolic process"/>
    <property type="evidence" value="ECO:0007669"/>
    <property type="project" value="InterPro"/>
</dbReference>
<dbReference type="GO" id="GO:0016052">
    <property type="term" value="P:carbohydrate catabolic process"/>
    <property type="evidence" value="ECO:0007669"/>
    <property type="project" value="TreeGrafter"/>
</dbReference>
<dbReference type="SUPFAM" id="SSF51445">
    <property type="entry name" value="(Trans)glycosidases"/>
    <property type="match status" value="1"/>
</dbReference>
<dbReference type="InterPro" id="IPR018077">
    <property type="entry name" value="Glyco_hydro_fam25_subgr"/>
</dbReference>
<sequence>MRENFLRKVVKEEYSEFLEQIKTFIKLWENRESPVSGIIDLSHWQENVDFELAKENGIVGVIHKATQGTEYIDSKYKERRKEAKDLSLLWGSYHFGVGEDGRDQANHFLNTVGETKNTIVVLDIEENESGKNIEPKQAEDFVKKIQEETGRLPLVYGGANFLKDFATPILTKCPLWIARYGDQPVLPQGWNKWILWQYTDGKNGPEPHGVSGIGKCDRNKFNGTLKELREFWLV</sequence>
<accession>A0A3B0JH51</accession>
<name>A0A3B0JH51_9RICK</name>
<dbReference type="CDD" id="cd00599">
    <property type="entry name" value="GH25_muramidase"/>
    <property type="match status" value="1"/>
</dbReference>
<evidence type="ECO:0000256" key="2">
    <source>
        <dbReference type="ARBA" id="ARBA00022801"/>
    </source>
</evidence>
<dbReference type="GO" id="GO:0016998">
    <property type="term" value="P:cell wall macromolecule catabolic process"/>
    <property type="evidence" value="ECO:0007669"/>
    <property type="project" value="InterPro"/>
</dbReference>
<keyword evidence="3 4" id="KW-0326">Glycosidase</keyword>
<organism evidence="4">
    <name type="scientific">Wolbachia endosymbiont of Aleurodicus floccissimus</name>
    <dbReference type="NCBI Taxonomy" id="2152762"/>
    <lineage>
        <taxon>Bacteria</taxon>
        <taxon>Pseudomonadati</taxon>
        <taxon>Pseudomonadota</taxon>
        <taxon>Alphaproteobacteria</taxon>
        <taxon>Rickettsiales</taxon>
        <taxon>Anaplasmataceae</taxon>
        <taxon>Wolbachieae</taxon>
        <taxon>Wolbachia</taxon>
    </lineage>
</organism>
<dbReference type="InterPro" id="IPR017853">
    <property type="entry name" value="GH"/>
</dbReference>
<evidence type="ECO:0000256" key="1">
    <source>
        <dbReference type="ARBA" id="ARBA00010646"/>
    </source>
</evidence>
<comment type="similarity">
    <text evidence="1">Belongs to the glycosyl hydrolase 25 family.</text>
</comment>
<dbReference type="PANTHER" id="PTHR34135:SF2">
    <property type="entry name" value="LYSOZYME"/>
    <property type="match status" value="1"/>
</dbReference>
<dbReference type="EMBL" id="OUNF01000084">
    <property type="protein sequence ID" value="SPP33844.1"/>
    <property type="molecule type" value="Genomic_DNA"/>
</dbReference>
<evidence type="ECO:0000256" key="3">
    <source>
        <dbReference type="ARBA" id="ARBA00023295"/>
    </source>
</evidence>
<gene>
    <name evidence="4" type="primary">acm</name>
    <name evidence="4" type="ORF">WBAF_0358</name>
</gene>
<dbReference type="GO" id="GO:0003796">
    <property type="term" value="F:lysozyme activity"/>
    <property type="evidence" value="ECO:0007669"/>
    <property type="project" value="UniProtKB-EC"/>
</dbReference>
<dbReference type="InterPro" id="IPR002053">
    <property type="entry name" value="Glyco_hydro_25"/>
</dbReference>
<dbReference type="PROSITE" id="PS51904">
    <property type="entry name" value="GLYCOSYL_HYDROL_F25_2"/>
    <property type="match status" value="1"/>
</dbReference>
<dbReference type="AlphaFoldDB" id="A0A3B0JH51"/>
<keyword evidence="2 4" id="KW-0378">Hydrolase</keyword>
<proteinExistence type="inferred from homology"/>